<evidence type="ECO:0000256" key="3">
    <source>
        <dbReference type="ARBA" id="ARBA00023125"/>
    </source>
</evidence>
<proteinExistence type="predicted"/>
<protein>
    <recommendedName>
        <fullName evidence="6">Xylanolytic transcriptional activator regulatory domain-containing protein</fullName>
    </recommendedName>
</protein>
<evidence type="ECO:0000259" key="6">
    <source>
        <dbReference type="SMART" id="SM00906"/>
    </source>
</evidence>
<keyword evidence="8" id="KW-1185">Reference proteome</keyword>
<dbReference type="Pfam" id="PF04082">
    <property type="entry name" value="Fungal_trans"/>
    <property type="match status" value="1"/>
</dbReference>
<dbReference type="EMBL" id="AMGV01000008">
    <property type="protein sequence ID" value="KEF55091.1"/>
    <property type="molecule type" value="Genomic_DNA"/>
</dbReference>
<keyword evidence="3" id="KW-0238">DNA-binding</keyword>
<comment type="caution">
    <text evidence="7">The sequence shown here is derived from an EMBL/GenBank/DDBJ whole genome shotgun (WGS) entry which is preliminary data.</text>
</comment>
<dbReference type="OrthoDB" id="39175at2759"/>
<sequence length="556" mass="62276">MTPPPAAEGQARTGLSASNAHLHEPSEVQQPTATPAPGASYLGNSGILQIFARDSQRIAASDPGSTMPVFTGIENDLPPPELQQSFADTYFDWCWPWCPVLDKATFWQNSDTTISPLLINALALLGTQVRPPIMRHATAAEYYNRAKMLFYMDQDSNPIVCLQAIMLFYWWAPRGPSQVHKDAAWWWTGIAIKYAQQAGLHREPKNVQDVGGEVIQGLRRRIWWTLFARERLTAICQGRPCSINPEDCDVREPSIDDFGPPQSRDPRAEIFVHWVRLCGIIGRVGQHLSRHPEQAAFPATLAEELVNWVRNLPPHLGLSNMSDRVRTFDRDVLALHLPYLTTVTILHLNWSSQHPSQPWPEAYTAAVLSASCVTRIFKDFLARGEIRFLGAISSWHVAVAIVALLYTQRVEGLAESGAEDIRILKLALSELARLWPTTEIFVKGFDRLKAFENLRSGRPDFESTASATDHPTTSSTVSDVDWFHGIDWRSYFPQITVQTSGLAAILLAGQTNEGLWDDMSWLADPTVHFQNLFDITDAALDPFMENLSALTGWEIE</sequence>
<dbReference type="PANTHER" id="PTHR47171:SF5">
    <property type="entry name" value="ZN(II)2CYS6 TRANSCRIPTION FACTOR (EUROFUNG)"/>
    <property type="match status" value="1"/>
</dbReference>
<dbReference type="InterPro" id="IPR007219">
    <property type="entry name" value="XnlR_reg_dom"/>
</dbReference>
<dbReference type="GO" id="GO:0008270">
    <property type="term" value="F:zinc ion binding"/>
    <property type="evidence" value="ECO:0007669"/>
    <property type="project" value="InterPro"/>
</dbReference>
<dbReference type="GO" id="GO:0003677">
    <property type="term" value="F:DNA binding"/>
    <property type="evidence" value="ECO:0007669"/>
    <property type="project" value="UniProtKB-KW"/>
</dbReference>
<evidence type="ECO:0000313" key="7">
    <source>
        <dbReference type="EMBL" id="KEF55091.1"/>
    </source>
</evidence>
<organism evidence="7 8">
    <name type="scientific">Exophiala aquamarina CBS 119918</name>
    <dbReference type="NCBI Taxonomy" id="1182545"/>
    <lineage>
        <taxon>Eukaryota</taxon>
        <taxon>Fungi</taxon>
        <taxon>Dikarya</taxon>
        <taxon>Ascomycota</taxon>
        <taxon>Pezizomycotina</taxon>
        <taxon>Eurotiomycetes</taxon>
        <taxon>Chaetothyriomycetidae</taxon>
        <taxon>Chaetothyriales</taxon>
        <taxon>Herpotrichiellaceae</taxon>
        <taxon>Exophiala</taxon>
    </lineage>
</organism>
<dbReference type="VEuPathDB" id="FungiDB:A1O9_08744"/>
<gene>
    <name evidence="7" type="ORF">A1O9_08744</name>
</gene>
<evidence type="ECO:0000256" key="1">
    <source>
        <dbReference type="ARBA" id="ARBA00022833"/>
    </source>
</evidence>
<keyword evidence="4" id="KW-0804">Transcription</keyword>
<dbReference type="InterPro" id="IPR052073">
    <property type="entry name" value="Amide_Lactam_Regulators"/>
</dbReference>
<dbReference type="GeneID" id="25283655"/>
<keyword evidence="2" id="KW-0805">Transcription regulation</keyword>
<dbReference type="AlphaFoldDB" id="A0A072P5F4"/>
<evidence type="ECO:0000313" key="8">
    <source>
        <dbReference type="Proteomes" id="UP000027920"/>
    </source>
</evidence>
<accession>A0A072P5F4</accession>
<dbReference type="HOGENOM" id="CLU_007427_1_0_1"/>
<dbReference type="Proteomes" id="UP000027920">
    <property type="component" value="Unassembled WGS sequence"/>
</dbReference>
<dbReference type="CDD" id="cd12148">
    <property type="entry name" value="fungal_TF_MHR"/>
    <property type="match status" value="1"/>
</dbReference>
<keyword evidence="5" id="KW-0539">Nucleus</keyword>
<evidence type="ECO:0000256" key="2">
    <source>
        <dbReference type="ARBA" id="ARBA00023015"/>
    </source>
</evidence>
<evidence type="ECO:0000256" key="4">
    <source>
        <dbReference type="ARBA" id="ARBA00023163"/>
    </source>
</evidence>
<dbReference type="RefSeq" id="XP_013257681.1">
    <property type="nucleotide sequence ID" value="XM_013402227.1"/>
</dbReference>
<dbReference type="GO" id="GO:0006351">
    <property type="term" value="P:DNA-templated transcription"/>
    <property type="evidence" value="ECO:0007669"/>
    <property type="project" value="InterPro"/>
</dbReference>
<reference evidence="7 8" key="1">
    <citation type="submission" date="2013-03" db="EMBL/GenBank/DDBJ databases">
        <title>The Genome Sequence of Exophiala aquamarina CBS 119918.</title>
        <authorList>
            <consortium name="The Broad Institute Genomics Platform"/>
            <person name="Cuomo C."/>
            <person name="de Hoog S."/>
            <person name="Gorbushina A."/>
            <person name="Walker B."/>
            <person name="Young S.K."/>
            <person name="Zeng Q."/>
            <person name="Gargeya S."/>
            <person name="Fitzgerald M."/>
            <person name="Haas B."/>
            <person name="Abouelleil A."/>
            <person name="Allen A.W."/>
            <person name="Alvarado L."/>
            <person name="Arachchi H.M."/>
            <person name="Berlin A.M."/>
            <person name="Chapman S.B."/>
            <person name="Gainer-Dewar J."/>
            <person name="Goldberg J."/>
            <person name="Griggs A."/>
            <person name="Gujja S."/>
            <person name="Hansen M."/>
            <person name="Howarth C."/>
            <person name="Imamovic A."/>
            <person name="Ireland A."/>
            <person name="Larimer J."/>
            <person name="McCowan C."/>
            <person name="Murphy C."/>
            <person name="Pearson M."/>
            <person name="Poon T.W."/>
            <person name="Priest M."/>
            <person name="Roberts A."/>
            <person name="Saif S."/>
            <person name="Shea T."/>
            <person name="Sisk P."/>
            <person name="Sykes S."/>
            <person name="Wortman J."/>
            <person name="Nusbaum C."/>
            <person name="Birren B."/>
        </authorList>
    </citation>
    <scope>NUCLEOTIDE SEQUENCE [LARGE SCALE GENOMIC DNA]</scope>
    <source>
        <strain evidence="7 8">CBS 119918</strain>
    </source>
</reference>
<keyword evidence="1" id="KW-0862">Zinc</keyword>
<evidence type="ECO:0000256" key="5">
    <source>
        <dbReference type="ARBA" id="ARBA00023242"/>
    </source>
</evidence>
<name>A0A072P5F4_9EURO</name>
<dbReference type="SMART" id="SM00906">
    <property type="entry name" value="Fungal_trans"/>
    <property type="match status" value="1"/>
</dbReference>
<feature type="domain" description="Xylanolytic transcriptional activator regulatory" evidence="6">
    <location>
        <begin position="184"/>
        <end position="258"/>
    </location>
</feature>
<dbReference type="PANTHER" id="PTHR47171">
    <property type="entry name" value="FARA-RELATED"/>
    <property type="match status" value="1"/>
</dbReference>